<dbReference type="Proteomes" id="UP000324800">
    <property type="component" value="Unassembled WGS sequence"/>
</dbReference>
<comment type="caution">
    <text evidence="2">The sequence shown here is derived from an EMBL/GenBank/DDBJ whole genome shotgun (WGS) entry which is preliminary data.</text>
</comment>
<accession>A0A5J4TSS1</accession>
<dbReference type="SUPFAM" id="SSF63570">
    <property type="entry name" value="PABC (PABP) domain"/>
    <property type="match status" value="1"/>
</dbReference>
<dbReference type="OrthoDB" id="19742at2759"/>
<dbReference type="InterPro" id="IPR002004">
    <property type="entry name" value="PABP_HYD_C"/>
</dbReference>
<name>A0A5J4TSS1_9EUKA</name>
<sequence>LREAEPNLQPQIPTLPIINQYPVITNPVIPRIQPPSIQQQFNPQILAQIPPDQQKQYIGEFLYAKISTIDEPNAGKITEMLLELDNVELINILSDDQLLNQKTREAQ</sequence>
<dbReference type="PROSITE" id="PS51309">
    <property type="entry name" value="PABC"/>
    <property type="match status" value="1"/>
</dbReference>
<dbReference type="EMBL" id="SNRW01026197">
    <property type="protein sequence ID" value="KAA6360973.1"/>
    <property type="molecule type" value="Genomic_DNA"/>
</dbReference>
<evidence type="ECO:0000259" key="1">
    <source>
        <dbReference type="PROSITE" id="PS51309"/>
    </source>
</evidence>
<evidence type="ECO:0000313" key="3">
    <source>
        <dbReference type="Proteomes" id="UP000324800"/>
    </source>
</evidence>
<dbReference type="InterPro" id="IPR036053">
    <property type="entry name" value="PABP-dom"/>
</dbReference>
<organism evidence="2 3">
    <name type="scientific">Streblomastix strix</name>
    <dbReference type="NCBI Taxonomy" id="222440"/>
    <lineage>
        <taxon>Eukaryota</taxon>
        <taxon>Metamonada</taxon>
        <taxon>Preaxostyla</taxon>
        <taxon>Oxymonadida</taxon>
        <taxon>Streblomastigidae</taxon>
        <taxon>Streblomastix</taxon>
    </lineage>
</organism>
<dbReference type="AlphaFoldDB" id="A0A5J4TSS1"/>
<dbReference type="GO" id="GO:0003723">
    <property type="term" value="F:RNA binding"/>
    <property type="evidence" value="ECO:0007669"/>
    <property type="project" value="InterPro"/>
</dbReference>
<gene>
    <name evidence="2" type="ORF">EZS28_043500</name>
</gene>
<proteinExistence type="predicted"/>
<feature type="domain" description="PABC" evidence="1">
    <location>
        <begin position="38"/>
        <end position="107"/>
    </location>
</feature>
<protein>
    <recommendedName>
        <fullName evidence="1">PABC domain-containing protein</fullName>
    </recommendedName>
</protein>
<dbReference type="Gene3D" id="1.10.1900.10">
    <property type="entry name" value="c-terminal domain of poly(a) binding protein"/>
    <property type="match status" value="1"/>
</dbReference>
<dbReference type="Pfam" id="PF00658">
    <property type="entry name" value="MLLE"/>
    <property type="match status" value="1"/>
</dbReference>
<evidence type="ECO:0000313" key="2">
    <source>
        <dbReference type="EMBL" id="KAA6360973.1"/>
    </source>
</evidence>
<dbReference type="SMART" id="SM00517">
    <property type="entry name" value="PolyA"/>
    <property type="match status" value="1"/>
</dbReference>
<reference evidence="2 3" key="1">
    <citation type="submission" date="2019-03" db="EMBL/GenBank/DDBJ databases">
        <title>Single cell metagenomics reveals metabolic interactions within the superorganism composed of flagellate Streblomastix strix and complex community of Bacteroidetes bacteria on its surface.</title>
        <authorList>
            <person name="Treitli S.C."/>
            <person name="Kolisko M."/>
            <person name="Husnik F."/>
            <person name="Keeling P."/>
            <person name="Hampl V."/>
        </authorList>
    </citation>
    <scope>NUCLEOTIDE SEQUENCE [LARGE SCALE GENOMIC DNA]</scope>
    <source>
        <strain evidence="2">ST1C</strain>
    </source>
</reference>
<feature type="non-terminal residue" evidence="2">
    <location>
        <position position="1"/>
    </location>
</feature>